<keyword evidence="7" id="KW-1185">Reference proteome</keyword>
<gene>
    <name evidence="4 6" type="primary">prmC</name>
    <name evidence="6" type="ORF">ACFPOB_12290</name>
</gene>
<evidence type="ECO:0000256" key="2">
    <source>
        <dbReference type="ARBA" id="ARBA00022679"/>
    </source>
</evidence>
<dbReference type="InterPro" id="IPR002052">
    <property type="entry name" value="DNA_methylase_N6_adenine_CS"/>
</dbReference>
<proteinExistence type="inferred from homology"/>
<dbReference type="Pfam" id="PF13847">
    <property type="entry name" value="Methyltransf_31"/>
    <property type="match status" value="1"/>
</dbReference>
<dbReference type="NCBIfam" id="TIGR00536">
    <property type="entry name" value="hemK_fam"/>
    <property type="match status" value="1"/>
</dbReference>
<feature type="binding site" evidence="4">
    <location>
        <position position="156"/>
    </location>
    <ligand>
        <name>S-adenosyl-L-methionine</name>
        <dbReference type="ChEBI" id="CHEBI:59789"/>
    </ligand>
</feature>
<feature type="binding site" evidence="4">
    <location>
        <position position="199"/>
    </location>
    <ligand>
        <name>S-adenosyl-L-methionine</name>
        <dbReference type="ChEBI" id="CHEBI:59789"/>
    </ligand>
</feature>
<dbReference type="InterPro" id="IPR025714">
    <property type="entry name" value="Methyltranfer_dom"/>
</dbReference>
<dbReference type="GO" id="GO:0102559">
    <property type="term" value="F:peptide chain release factor N(5)-glutamine methyltransferase activity"/>
    <property type="evidence" value="ECO:0007669"/>
    <property type="project" value="UniProtKB-EC"/>
</dbReference>
<evidence type="ECO:0000313" key="7">
    <source>
        <dbReference type="Proteomes" id="UP001596053"/>
    </source>
</evidence>
<feature type="binding site" evidence="4">
    <location>
        <begin position="133"/>
        <end position="137"/>
    </location>
    <ligand>
        <name>S-adenosyl-L-methionine</name>
        <dbReference type="ChEBI" id="CHEBI:59789"/>
    </ligand>
</feature>
<dbReference type="EC" id="2.1.1.297" evidence="4"/>
<comment type="function">
    <text evidence="4">Methylates the class 1 translation termination release factors RF1/PrfA and RF2/PrfB on the glutamine residue of the universally conserved GGQ motif.</text>
</comment>
<reference evidence="7" key="1">
    <citation type="journal article" date="2019" name="Int. J. Syst. Evol. Microbiol.">
        <title>The Global Catalogue of Microorganisms (GCM) 10K type strain sequencing project: providing services to taxonomists for standard genome sequencing and annotation.</title>
        <authorList>
            <consortium name="The Broad Institute Genomics Platform"/>
            <consortium name="The Broad Institute Genome Sequencing Center for Infectious Disease"/>
            <person name="Wu L."/>
            <person name="Ma J."/>
        </authorList>
    </citation>
    <scope>NUCLEOTIDE SEQUENCE [LARGE SCALE GENOMIC DNA]</scope>
    <source>
        <strain evidence="7">NCAIM B.01391</strain>
    </source>
</reference>
<dbReference type="Proteomes" id="UP001596053">
    <property type="component" value="Unassembled WGS sequence"/>
</dbReference>
<dbReference type="InterPro" id="IPR029063">
    <property type="entry name" value="SAM-dependent_MTases_sf"/>
</dbReference>
<dbReference type="NCBIfam" id="TIGR03534">
    <property type="entry name" value="RF_mod_PrmC"/>
    <property type="match status" value="1"/>
</dbReference>
<evidence type="ECO:0000313" key="6">
    <source>
        <dbReference type="EMBL" id="MFC5420339.1"/>
    </source>
</evidence>
<dbReference type="RefSeq" id="WP_377798670.1">
    <property type="nucleotide sequence ID" value="NZ_JBHSLW010000013.1"/>
</dbReference>
<dbReference type="PROSITE" id="PS00092">
    <property type="entry name" value="N6_MTASE"/>
    <property type="match status" value="1"/>
</dbReference>
<comment type="similarity">
    <text evidence="4">Belongs to the protein N5-glutamine methyltransferase family. PrmC subfamily.</text>
</comment>
<feature type="binding site" evidence="4">
    <location>
        <begin position="199"/>
        <end position="202"/>
    </location>
    <ligand>
        <name>substrate</name>
    </ligand>
</feature>
<name>A0ABW0IQN8_9HYPH</name>
<comment type="catalytic activity">
    <reaction evidence="4">
        <text>L-glutaminyl-[peptide chain release factor] + S-adenosyl-L-methionine = N(5)-methyl-L-glutaminyl-[peptide chain release factor] + S-adenosyl-L-homocysteine + H(+)</text>
        <dbReference type="Rhea" id="RHEA:42896"/>
        <dbReference type="Rhea" id="RHEA-COMP:10271"/>
        <dbReference type="Rhea" id="RHEA-COMP:10272"/>
        <dbReference type="ChEBI" id="CHEBI:15378"/>
        <dbReference type="ChEBI" id="CHEBI:30011"/>
        <dbReference type="ChEBI" id="CHEBI:57856"/>
        <dbReference type="ChEBI" id="CHEBI:59789"/>
        <dbReference type="ChEBI" id="CHEBI:61891"/>
        <dbReference type="EC" id="2.1.1.297"/>
    </reaction>
</comment>
<keyword evidence="2 4" id="KW-0808">Transferase</keyword>
<evidence type="ECO:0000259" key="5">
    <source>
        <dbReference type="Pfam" id="PF13847"/>
    </source>
</evidence>
<evidence type="ECO:0000256" key="3">
    <source>
        <dbReference type="ARBA" id="ARBA00022691"/>
    </source>
</evidence>
<dbReference type="PANTHER" id="PTHR18895:SF74">
    <property type="entry name" value="MTRF1L RELEASE FACTOR GLUTAMINE METHYLTRANSFERASE"/>
    <property type="match status" value="1"/>
</dbReference>
<dbReference type="InterPro" id="IPR019874">
    <property type="entry name" value="RF_methyltr_PrmC"/>
</dbReference>
<evidence type="ECO:0000256" key="1">
    <source>
        <dbReference type="ARBA" id="ARBA00022603"/>
    </source>
</evidence>
<keyword evidence="1 4" id="KW-0489">Methyltransferase</keyword>
<dbReference type="EMBL" id="JBHSLW010000013">
    <property type="protein sequence ID" value="MFC5420339.1"/>
    <property type="molecule type" value="Genomic_DNA"/>
</dbReference>
<dbReference type="CDD" id="cd02440">
    <property type="entry name" value="AdoMet_MTases"/>
    <property type="match status" value="1"/>
</dbReference>
<dbReference type="Gene3D" id="3.40.50.150">
    <property type="entry name" value="Vaccinia Virus protein VP39"/>
    <property type="match status" value="1"/>
</dbReference>
<dbReference type="InterPro" id="IPR004556">
    <property type="entry name" value="HemK-like"/>
</dbReference>
<protein>
    <recommendedName>
        <fullName evidence="4">Release factor glutamine methyltransferase</fullName>
        <shortName evidence="4">RF MTase</shortName>
        <ecNumber evidence="4">2.1.1.297</ecNumber>
    </recommendedName>
    <alternativeName>
        <fullName evidence="4">N5-glutamine methyltransferase PrmC</fullName>
    </alternativeName>
    <alternativeName>
        <fullName evidence="4">Protein-(glutamine-N5) MTase PrmC</fullName>
    </alternativeName>
    <alternativeName>
        <fullName evidence="4">Protein-glutamine N-methyltransferase PrmC</fullName>
    </alternativeName>
</protein>
<dbReference type="HAMAP" id="MF_02126">
    <property type="entry name" value="RF_methyltr_PrmC"/>
    <property type="match status" value="1"/>
</dbReference>
<dbReference type="SUPFAM" id="SSF53335">
    <property type="entry name" value="S-adenosyl-L-methionine-dependent methyltransferases"/>
    <property type="match status" value="1"/>
</dbReference>
<dbReference type="PANTHER" id="PTHR18895">
    <property type="entry name" value="HEMK METHYLTRANSFERASE"/>
    <property type="match status" value="1"/>
</dbReference>
<feature type="domain" description="Methyltransferase" evidence="5">
    <location>
        <begin position="124"/>
        <end position="199"/>
    </location>
</feature>
<dbReference type="Gene3D" id="1.10.8.10">
    <property type="entry name" value="DNA helicase RuvA subunit, C-terminal domain"/>
    <property type="match status" value="1"/>
</dbReference>
<feature type="binding site" evidence="4">
    <location>
        <position position="185"/>
    </location>
    <ligand>
        <name>S-adenosyl-L-methionine</name>
        <dbReference type="ChEBI" id="CHEBI:59789"/>
    </ligand>
</feature>
<evidence type="ECO:0000256" key="4">
    <source>
        <dbReference type="HAMAP-Rule" id="MF_02126"/>
    </source>
</evidence>
<dbReference type="GO" id="GO:0032259">
    <property type="term" value="P:methylation"/>
    <property type="evidence" value="ECO:0007669"/>
    <property type="project" value="UniProtKB-KW"/>
</dbReference>
<accession>A0ABW0IQN8</accession>
<sequence>MTGTDRPIDTITPVALPAAGEAASAARKAIALALKRAGVADFTFEARILIEDLAGGSDPIDGAAAIRLNDALARRLAGEPLWRILGAREFWGLSFSLSPGTLEPRPDSETLIEAALGHFASRRHDELRMLDLGTGTGCLLVATLREFPHASGVGVDLAPDAIATATGNAARNGVAERAAFHQGNWTAGIDECFDLILSNPPYIGSAEIAGLDQNVREHDPLLALDGGPDGLDAYRALAAALPRRLKPGGLAILEIGAGQEEAVVALMRQAGLNHLDSRRDLGGHVRALVFGHAP</sequence>
<organism evidence="6 7">
    <name type="scientific">Bosea eneae</name>
    <dbReference type="NCBI Taxonomy" id="151454"/>
    <lineage>
        <taxon>Bacteria</taxon>
        <taxon>Pseudomonadati</taxon>
        <taxon>Pseudomonadota</taxon>
        <taxon>Alphaproteobacteria</taxon>
        <taxon>Hyphomicrobiales</taxon>
        <taxon>Boseaceae</taxon>
        <taxon>Bosea</taxon>
    </lineage>
</organism>
<dbReference type="InterPro" id="IPR050320">
    <property type="entry name" value="N5-glutamine_MTase"/>
</dbReference>
<comment type="caution">
    <text evidence="6">The sequence shown here is derived from an EMBL/GenBank/DDBJ whole genome shotgun (WGS) entry which is preliminary data.</text>
</comment>
<keyword evidence="3 4" id="KW-0949">S-adenosyl-L-methionine</keyword>